<accession>A0A164QZF2</accession>
<evidence type="ECO:0000256" key="1">
    <source>
        <dbReference type="SAM" id="MobiDB-lite"/>
    </source>
</evidence>
<name>A0A164QZF2_9AGAM</name>
<reference evidence="2 3" key="1">
    <citation type="journal article" date="2016" name="Mol. Biol. Evol.">
        <title>Comparative Genomics of Early-Diverging Mushroom-Forming Fungi Provides Insights into the Origins of Lignocellulose Decay Capabilities.</title>
        <authorList>
            <person name="Nagy L.G."/>
            <person name="Riley R."/>
            <person name="Tritt A."/>
            <person name="Adam C."/>
            <person name="Daum C."/>
            <person name="Floudas D."/>
            <person name="Sun H."/>
            <person name="Yadav J.S."/>
            <person name="Pangilinan J."/>
            <person name="Larsson K.H."/>
            <person name="Matsuura K."/>
            <person name="Barry K."/>
            <person name="Labutti K."/>
            <person name="Kuo R."/>
            <person name="Ohm R.A."/>
            <person name="Bhattacharya S.S."/>
            <person name="Shirouzu T."/>
            <person name="Yoshinaga Y."/>
            <person name="Martin F.M."/>
            <person name="Grigoriev I.V."/>
            <person name="Hibbett D.S."/>
        </authorList>
    </citation>
    <scope>NUCLEOTIDE SEQUENCE [LARGE SCALE GENOMIC DNA]</scope>
    <source>
        <strain evidence="2 3">HHB9708</strain>
    </source>
</reference>
<gene>
    <name evidence="2" type="ORF">SISNIDRAFT_488639</name>
</gene>
<evidence type="ECO:0000313" key="3">
    <source>
        <dbReference type="Proteomes" id="UP000076722"/>
    </source>
</evidence>
<keyword evidence="3" id="KW-1185">Reference proteome</keyword>
<dbReference type="AlphaFoldDB" id="A0A164QZF2"/>
<organism evidence="2 3">
    <name type="scientific">Sistotremastrum niveocremeum HHB9708</name>
    <dbReference type="NCBI Taxonomy" id="1314777"/>
    <lineage>
        <taxon>Eukaryota</taxon>
        <taxon>Fungi</taxon>
        <taxon>Dikarya</taxon>
        <taxon>Basidiomycota</taxon>
        <taxon>Agaricomycotina</taxon>
        <taxon>Agaricomycetes</taxon>
        <taxon>Sistotremastrales</taxon>
        <taxon>Sistotremastraceae</taxon>
        <taxon>Sertulicium</taxon>
        <taxon>Sertulicium niveocremeum</taxon>
    </lineage>
</organism>
<protein>
    <submittedName>
        <fullName evidence="2">Uncharacterized protein</fullName>
    </submittedName>
</protein>
<feature type="compositionally biased region" description="Low complexity" evidence="1">
    <location>
        <begin position="1"/>
        <end position="19"/>
    </location>
</feature>
<feature type="compositionally biased region" description="Polar residues" evidence="1">
    <location>
        <begin position="22"/>
        <end position="47"/>
    </location>
</feature>
<dbReference type="EMBL" id="KV419423">
    <property type="protein sequence ID" value="KZS90107.1"/>
    <property type="molecule type" value="Genomic_DNA"/>
</dbReference>
<sequence length="113" mass="12550">MSSQSPTSPPQKQKSTQPPNRRPQTAQNPTIHQYHQTLHQSSISTRVSPPSPPLHTPTPALLALRSEPSLKPARYHQTVGPNQNEDFEVQDKEDTGGSDKANIVKPHPHERLT</sequence>
<proteinExistence type="predicted"/>
<evidence type="ECO:0000313" key="2">
    <source>
        <dbReference type="EMBL" id="KZS90107.1"/>
    </source>
</evidence>
<dbReference type="Proteomes" id="UP000076722">
    <property type="component" value="Unassembled WGS sequence"/>
</dbReference>
<feature type="region of interest" description="Disordered" evidence="1">
    <location>
        <begin position="1"/>
        <end position="113"/>
    </location>
</feature>